<reference evidence="1" key="1">
    <citation type="submission" date="2018-02" db="EMBL/GenBank/DDBJ databases">
        <title>Rhizophora mucronata_Transcriptome.</title>
        <authorList>
            <person name="Meera S.P."/>
            <person name="Sreeshan A."/>
            <person name="Augustine A."/>
        </authorList>
    </citation>
    <scope>NUCLEOTIDE SEQUENCE</scope>
    <source>
        <tissue evidence="1">Leaf</tissue>
    </source>
</reference>
<organism evidence="1">
    <name type="scientific">Rhizophora mucronata</name>
    <name type="common">Asiatic mangrove</name>
    <dbReference type="NCBI Taxonomy" id="61149"/>
    <lineage>
        <taxon>Eukaryota</taxon>
        <taxon>Viridiplantae</taxon>
        <taxon>Streptophyta</taxon>
        <taxon>Embryophyta</taxon>
        <taxon>Tracheophyta</taxon>
        <taxon>Spermatophyta</taxon>
        <taxon>Magnoliopsida</taxon>
        <taxon>eudicotyledons</taxon>
        <taxon>Gunneridae</taxon>
        <taxon>Pentapetalae</taxon>
        <taxon>rosids</taxon>
        <taxon>fabids</taxon>
        <taxon>Malpighiales</taxon>
        <taxon>Rhizophoraceae</taxon>
        <taxon>Rhizophora</taxon>
    </lineage>
</organism>
<proteinExistence type="predicted"/>
<evidence type="ECO:0000313" key="1">
    <source>
        <dbReference type="EMBL" id="MBX70296.1"/>
    </source>
</evidence>
<sequence>MLSKSICQYQPYFKSF</sequence>
<dbReference type="AlphaFoldDB" id="A0A2P2QTJ7"/>
<protein>
    <submittedName>
        <fullName evidence="1">Uncharacterized protein</fullName>
    </submittedName>
</protein>
<name>A0A2P2QTJ7_RHIMU</name>
<dbReference type="EMBL" id="GGEC01089812">
    <property type="protein sequence ID" value="MBX70296.1"/>
    <property type="molecule type" value="Transcribed_RNA"/>
</dbReference>
<accession>A0A2P2QTJ7</accession>